<protein>
    <submittedName>
        <fullName evidence="2">Modifier protein of major autolysin</fullName>
    </submittedName>
</protein>
<dbReference type="InterPro" id="IPR007253">
    <property type="entry name" value="Cell_wall-bd_2"/>
</dbReference>
<dbReference type="OrthoDB" id="1927963at2"/>
<comment type="caution">
    <text evidence="2">The sequence shown here is derived from an EMBL/GenBank/DDBJ whole genome shotgun (WGS) entry which is preliminary data.</text>
</comment>
<evidence type="ECO:0000313" key="2">
    <source>
        <dbReference type="EMBL" id="STO15670.1"/>
    </source>
</evidence>
<accession>A0A8G2HQW6</accession>
<proteinExistence type="predicted"/>
<dbReference type="Pfam" id="PF04122">
    <property type="entry name" value="CW_binding_2"/>
    <property type="match status" value="3"/>
</dbReference>
<dbReference type="AlphaFoldDB" id="A0A8G2HQW6"/>
<evidence type="ECO:0000313" key="3">
    <source>
        <dbReference type="Proteomes" id="UP000255284"/>
    </source>
</evidence>
<dbReference type="GeneID" id="61167521"/>
<feature type="region of interest" description="Disordered" evidence="1">
    <location>
        <begin position="56"/>
        <end position="86"/>
    </location>
</feature>
<evidence type="ECO:0000256" key="1">
    <source>
        <dbReference type="SAM" id="MobiDB-lite"/>
    </source>
</evidence>
<dbReference type="PANTHER" id="PTHR30032:SF8">
    <property type="entry name" value="GERMINATION-SPECIFIC N-ACETYLMURAMOYL-L-ALANINE AMIDASE"/>
    <property type="match status" value="1"/>
</dbReference>
<dbReference type="PANTHER" id="PTHR30032">
    <property type="entry name" value="N-ACETYLMURAMOYL-L-ALANINE AMIDASE-RELATED"/>
    <property type="match status" value="1"/>
</dbReference>
<dbReference type="EMBL" id="UGGQ01000006">
    <property type="protein sequence ID" value="STO15670.1"/>
    <property type="molecule type" value="Genomic_DNA"/>
</dbReference>
<dbReference type="InterPro" id="IPR051922">
    <property type="entry name" value="Bact_Sporulation_Assoc"/>
</dbReference>
<name>A0A8G2HQW6_9ACTO</name>
<sequence length="742" mass="78991">MKDTSVRVNSRLRWVSGWRWARLTLAAGISVGLGVTLTPVSLGAISQNAVNTSIKATQGPSYSPQPSATPAPKTFEITPPHDRSETTARNDFERIWTATNQTVPFSQNTVISTCTPGSPNPEATNRMLGIWNYTRALNGLEPVQIHADSPAAQPAQAAALTAAIGPVASSNPGAVKGATCVTPDVQLASGAGVIARLDGIVTPATEILRYITEASLDNVNDNLGHRLELFAPQQAYTTIGAVSIGTSGPCASSIQLFDESYRTAKRPLSPSLWRQNAVTPKHLAWPSPGFFPTRLLPTGAKEDISRWSFSAQCADLRQATVSVTDPKGNAVPLEVIHREEPGSDVNKTPWEYAGYDTVLFKIPLSHLEIPQFYDQSEYRVKISGIQTASGCMPQPADVSYNVKLFNSSWPADPQGDADSDGVPNFKDAHPLIPDLTTSRLAGANRIETAARIALEMPYKATKVYLARSDLLVDALVGGSLKDGPVLLLSPHETAIPPIVTQVVNTLNPSEVVALGGTKAVSNQKLFAIASGRKATRLGGSNRIQTSLMIARRVGNGANSLYLAQAYTPQGKASPDALTGATLPDGPITLVNSSVPTIATIRQLAADLQVKRIVALGGSRAVPEKVLQNIAIGRPATRLAGADRYETSLEIALESSRLHPTNRVYLARGDVFADAVAGTKLQNGSILLVPPECKPLQPEVLKVLSTLRAFQITALGGQNAVCESNLEATKEWPDVVNETVTDF</sequence>
<organism evidence="2 3">
    <name type="scientific">Mobiluncus mulieris</name>
    <dbReference type="NCBI Taxonomy" id="2052"/>
    <lineage>
        <taxon>Bacteria</taxon>
        <taxon>Bacillati</taxon>
        <taxon>Actinomycetota</taxon>
        <taxon>Actinomycetes</taxon>
        <taxon>Actinomycetales</taxon>
        <taxon>Actinomycetaceae</taxon>
        <taxon>Mobiluncus</taxon>
    </lineage>
</organism>
<dbReference type="RefSeq" id="WP_004017455.1">
    <property type="nucleotide sequence ID" value="NZ_CAMXYF010000004.1"/>
</dbReference>
<gene>
    <name evidence="2" type="primary">lytB_1</name>
    <name evidence="2" type="ORF">NCTC11819_00212</name>
</gene>
<dbReference type="Proteomes" id="UP000255284">
    <property type="component" value="Unassembled WGS sequence"/>
</dbReference>
<feature type="compositionally biased region" description="Polar residues" evidence="1">
    <location>
        <begin position="56"/>
        <end position="68"/>
    </location>
</feature>
<reference evidence="2 3" key="1">
    <citation type="submission" date="2018-06" db="EMBL/GenBank/DDBJ databases">
        <authorList>
            <consortium name="Pathogen Informatics"/>
            <person name="Doyle S."/>
        </authorList>
    </citation>
    <scope>NUCLEOTIDE SEQUENCE [LARGE SCALE GENOMIC DNA]</scope>
    <source>
        <strain evidence="2 3">NCTC11819</strain>
    </source>
</reference>